<keyword evidence="11" id="KW-1185">Reference proteome</keyword>
<evidence type="ECO:0000313" key="11">
    <source>
        <dbReference type="Proteomes" id="UP000053789"/>
    </source>
</evidence>
<evidence type="ECO:0000256" key="6">
    <source>
        <dbReference type="ARBA" id="ARBA00023242"/>
    </source>
</evidence>
<keyword evidence="5" id="KW-0862">Zinc</keyword>
<feature type="region of interest" description="Disordered" evidence="8">
    <location>
        <begin position="248"/>
        <end position="273"/>
    </location>
</feature>
<evidence type="ECO:0000256" key="3">
    <source>
        <dbReference type="ARBA" id="ARBA00022737"/>
    </source>
</evidence>
<comment type="subcellular location">
    <subcellularLocation>
        <location evidence="1">Nucleus</location>
    </subcellularLocation>
</comment>
<evidence type="ECO:0000313" key="10">
    <source>
        <dbReference type="EMBL" id="KIW93325.1"/>
    </source>
</evidence>
<dbReference type="PROSITE" id="PS50157">
    <property type="entry name" value="ZINC_FINGER_C2H2_2"/>
    <property type="match status" value="2"/>
</dbReference>
<keyword evidence="2" id="KW-0479">Metal-binding</keyword>
<dbReference type="GO" id="GO:0000785">
    <property type="term" value="C:chromatin"/>
    <property type="evidence" value="ECO:0007669"/>
    <property type="project" value="TreeGrafter"/>
</dbReference>
<evidence type="ECO:0000259" key="9">
    <source>
        <dbReference type="PROSITE" id="PS50157"/>
    </source>
</evidence>
<dbReference type="InterPro" id="IPR013087">
    <property type="entry name" value="Znf_C2H2_type"/>
</dbReference>
<dbReference type="PROSITE" id="PS00028">
    <property type="entry name" value="ZINC_FINGER_C2H2_1"/>
    <property type="match status" value="2"/>
</dbReference>
<evidence type="ECO:0000256" key="8">
    <source>
        <dbReference type="SAM" id="MobiDB-lite"/>
    </source>
</evidence>
<dbReference type="GO" id="GO:0006351">
    <property type="term" value="P:DNA-templated transcription"/>
    <property type="evidence" value="ECO:0007669"/>
    <property type="project" value="InterPro"/>
</dbReference>
<dbReference type="AlphaFoldDB" id="A0A0D2HR47"/>
<name>A0A0D2HR47_CLAB1</name>
<feature type="domain" description="C2H2-type" evidence="9">
    <location>
        <begin position="56"/>
        <end position="83"/>
    </location>
</feature>
<keyword evidence="4 7" id="KW-0863">Zinc-finger</keyword>
<dbReference type="GO" id="GO:0000981">
    <property type="term" value="F:DNA-binding transcription factor activity, RNA polymerase II-specific"/>
    <property type="evidence" value="ECO:0007669"/>
    <property type="project" value="InterPro"/>
</dbReference>
<dbReference type="InterPro" id="IPR007219">
    <property type="entry name" value="XnlR_reg_dom"/>
</dbReference>
<dbReference type="SMART" id="SM00355">
    <property type="entry name" value="ZnF_C2H2"/>
    <property type="match status" value="2"/>
</dbReference>
<dbReference type="SUPFAM" id="SSF57667">
    <property type="entry name" value="beta-beta-alpha zinc fingers"/>
    <property type="match status" value="1"/>
</dbReference>
<feature type="domain" description="C2H2-type" evidence="9">
    <location>
        <begin position="28"/>
        <end position="55"/>
    </location>
</feature>
<dbReference type="PANTHER" id="PTHR40626:SF11">
    <property type="entry name" value="ZINC FINGER PROTEIN YPR022C"/>
    <property type="match status" value="1"/>
</dbReference>
<keyword evidence="6" id="KW-0539">Nucleus</keyword>
<protein>
    <recommendedName>
        <fullName evidence="9">C2H2-type domain-containing protein</fullName>
    </recommendedName>
</protein>
<dbReference type="GO" id="GO:0008270">
    <property type="term" value="F:zinc ion binding"/>
    <property type="evidence" value="ECO:0007669"/>
    <property type="project" value="UniProtKB-KW"/>
</dbReference>
<dbReference type="GO" id="GO:0000978">
    <property type="term" value="F:RNA polymerase II cis-regulatory region sequence-specific DNA binding"/>
    <property type="evidence" value="ECO:0007669"/>
    <property type="project" value="InterPro"/>
</dbReference>
<gene>
    <name evidence="10" type="ORF">Z519_05930</name>
</gene>
<proteinExistence type="predicted"/>
<keyword evidence="3" id="KW-0677">Repeat</keyword>
<sequence length="817" mass="91277">MSYRTIPDESTNDSRIQQPLLQTPEKIRQCPHCSREFKKNDHYDRHVRSHTNEKPYGCRTCGKFYPRRDTLLRHFKTHEVARGKQRSSRIARREGQPDASPPAALDQATHVSSIARPPRPTARSNLPPADTVVDTTVANHHDGSMVVRPPFAGFQHEMIMNSHAPIADSGSQPLGHWFGDELAQVSVPSSSTDQRPSVDAFPGHQLTSTESSVLDEFDLNDPLLQFDATNWLLDENFVDIENVASSVYGARPPSGQPHLKPAPLSSTRGSDRPPSVLDLRRMWFLQVRSHVGVETEVQGGSMERSDIDESYHTQMVEELRTPLPNEPLPSVDILNLCIHFFFTHFNVALPLIHGPTFRPSASSTMFVLLICAAGAMTMTSDAATRIGAGIFERVIRTGGVVAWERRLLQHPHLMRDNIRGAAIGQTFALLSGDPAHRTIADAYHGTLISLARSVSLFTETPEFGPNDMVLGDDLERAWKRWARCEEMRRAVVILHIQDAEITALFHHEPTFRHNASRLPPLAPAELFQAPTAAIWAMKYRTWRRGWQDQAGAALGEDAHHLSMLNSWATLSGIGATICESRHLKLLSAQRITEFQADLLMWYSSPQNCCQKKDCRSLRQPELPFCLRPLWHHTFMVLTADFNVLELAVGRQGTDIDAATLNHVRTWICSPESKRCLLHAMCLQNMVASTTVGSADAIHTARILFSAALCWYCYMLYLPWCSASVGSDAHLLTDKTSEYLMALPEIRLLRENRSVVETRPDVLDQAIADLKTILVANTAVMRASTLCVLESTLRRLGTSGISRQFADVVQAFVSGQTQ</sequence>
<evidence type="ECO:0000256" key="4">
    <source>
        <dbReference type="ARBA" id="ARBA00022771"/>
    </source>
</evidence>
<dbReference type="CDD" id="cd12148">
    <property type="entry name" value="fungal_TF_MHR"/>
    <property type="match status" value="1"/>
</dbReference>
<evidence type="ECO:0000256" key="7">
    <source>
        <dbReference type="PROSITE-ProRule" id="PRU00042"/>
    </source>
</evidence>
<dbReference type="Proteomes" id="UP000053789">
    <property type="component" value="Unassembled WGS sequence"/>
</dbReference>
<feature type="region of interest" description="Disordered" evidence="8">
    <location>
        <begin position="81"/>
        <end position="128"/>
    </location>
</feature>
<dbReference type="Pfam" id="PF00096">
    <property type="entry name" value="zf-C2H2"/>
    <property type="match status" value="1"/>
</dbReference>
<dbReference type="Pfam" id="PF04082">
    <property type="entry name" value="Fungal_trans"/>
    <property type="match status" value="1"/>
</dbReference>
<dbReference type="HOGENOM" id="CLU_009001_1_0_1"/>
<dbReference type="RefSeq" id="XP_016619994.1">
    <property type="nucleotide sequence ID" value="XM_016763670.1"/>
</dbReference>
<evidence type="ECO:0000256" key="2">
    <source>
        <dbReference type="ARBA" id="ARBA00022723"/>
    </source>
</evidence>
<dbReference type="OrthoDB" id="10018191at2759"/>
<accession>A0A0D2HR47</accession>
<dbReference type="PANTHER" id="PTHR40626">
    <property type="entry name" value="MIP31509P"/>
    <property type="match status" value="1"/>
</dbReference>
<dbReference type="VEuPathDB" id="FungiDB:Z519_05930"/>
<dbReference type="Gene3D" id="3.30.160.60">
    <property type="entry name" value="Classic Zinc Finger"/>
    <property type="match status" value="2"/>
</dbReference>
<dbReference type="EMBL" id="KN846987">
    <property type="protein sequence ID" value="KIW93325.1"/>
    <property type="molecule type" value="Genomic_DNA"/>
</dbReference>
<dbReference type="GeneID" id="27698858"/>
<dbReference type="InterPro" id="IPR051059">
    <property type="entry name" value="VerF-like"/>
</dbReference>
<organism evidence="10 11">
    <name type="scientific">Cladophialophora bantiana (strain ATCC 10958 / CBS 173.52 / CDC B-1940 / NIH 8579)</name>
    <name type="common">Xylohypha bantiana</name>
    <dbReference type="NCBI Taxonomy" id="1442370"/>
    <lineage>
        <taxon>Eukaryota</taxon>
        <taxon>Fungi</taxon>
        <taxon>Dikarya</taxon>
        <taxon>Ascomycota</taxon>
        <taxon>Pezizomycotina</taxon>
        <taxon>Eurotiomycetes</taxon>
        <taxon>Chaetothyriomycetidae</taxon>
        <taxon>Chaetothyriales</taxon>
        <taxon>Herpotrichiellaceae</taxon>
        <taxon>Cladophialophora</taxon>
    </lineage>
</organism>
<evidence type="ECO:0000256" key="1">
    <source>
        <dbReference type="ARBA" id="ARBA00004123"/>
    </source>
</evidence>
<dbReference type="InterPro" id="IPR036236">
    <property type="entry name" value="Znf_C2H2_sf"/>
</dbReference>
<reference evidence="10" key="1">
    <citation type="submission" date="2015-01" db="EMBL/GenBank/DDBJ databases">
        <title>The Genome Sequence of Cladophialophora bantiana CBS 173.52.</title>
        <authorList>
            <consortium name="The Broad Institute Genomics Platform"/>
            <person name="Cuomo C."/>
            <person name="de Hoog S."/>
            <person name="Gorbushina A."/>
            <person name="Stielow B."/>
            <person name="Teixiera M."/>
            <person name="Abouelleil A."/>
            <person name="Chapman S.B."/>
            <person name="Priest M."/>
            <person name="Young S.K."/>
            <person name="Wortman J."/>
            <person name="Nusbaum C."/>
            <person name="Birren B."/>
        </authorList>
    </citation>
    <scope>NUCLEOTIDE SEQUENCE [LARGE SCALE GENOMIC DNA]</scope>
    <source>
        <strain evidence="10">CBS 173.52</strain>
    </source>
</reference>
<evidence type="ECO:0000256" key="5">
    <source>
        <dbReference type="ARBA" id="ARBA00022833"/>
    </source>
</evidence>
<dbReference type="GO" id="GO:0005634">
    <property type="term" value="C:nucleus"/>
    <property type="evidence" value="ECO:0007669"/>
    <property type="project" value="UniProtKB-SubCell"/>
</dbReference>